<accession>M6UG38</accession>
<dbReference type="AlphaFoldDB" id="M6UG38"/>
<name>M6UG38_9LEPT</name>
<keyword evidence="1" id="KW-1133">Transmembrane helix</keyword>
<keyword evidence="1" id="KW-0812">Transmembrane</keyword>
<proteinExistence type="predicted"/>
<dbReference type="EMBL" id="AHOQ02000043">
    <property type="protein sequence ID" value="EMO44062.1"/>
    <property type="molecule type" value="Genomic_DNA"/>
</dbReference>
<gene>
    <name evidence="2" type="ORF">LEP1GSC187_3376</name>
</gene>
<evidence type="ECO:0000313" key="3">
    <source>
        <dbReference type="Proteomes" id="UP000012160"/>
    </source>
</evidence>
<keyword evidence="1" id="KW-0472">Membrane</keyword>
<dbReference type="Proteomes" id="UP000012160">
    <property type="component" value="Unassembled WGS sequence"/>
</dbReference>
<sequence length="41" mass="4600">MGTPANLPNDYRTISNILLSFLKISVPIILQSLSQNLMRNL</sequence>
<evidence type="ECO:0000313" key="2">
    <source>
        <dbReference type="EMBL" id="EMO44062.1"/>
    </source>
</evidence>
<reference evidence="2 3" key="1">
    <citation type="submission" date="2013-01" db="EMBL/GenBank/DDBJ databases">
        <authorList>
            <person name="Harkins D.M."/>
            <person name="Durkin A.S."/>
            <person name="Brinkac L.M."/>
            <person name="Haft D.H."/>
            <person name="Selengut J.D."/>
            <person name="Sanka R."/>
            <person name="DePew J."/>
            <person name="Purushe J."/>
            <person name="Matthias M.A."/>
            <person name="Vinetz J.M."/>
            <person name="Sutton G.G."/>
            <person name="Nierman W.C."/>
            <person name="Fouts D.E."/>
        </authorList>
    </citation>
    <scope>NUCLEOTIDE SEQUENCE [LARGE SCALE GENOMIC DNA]</scope>
    <source>
        <strain evidence="2 3">ZUN179</strain>
    </source>
</reference>
<feature type="transmembrane region" description="Helical" evidence="1">
    <location>
        <begin position="14"/>
        <end position="33"/>
    </location>
</feature>
<comment type="caution">
    <text evidence="2">The sequence shown here is derived from an EMBL/GenBank/DDBJ whole genome shotgun (WGS) entry which is preliminary data.</text>
</comment>
<organism evidence="2 3">
    <name type="scientific">Leptospira santarosai str. ZUN179</name>
    <dbReference type="NCBI Taxonomy" id="1049985"/>
    <lineage>
        <taxon>Bacteria</taxon>
        <taxon>Pseudomonadati</taxon>
        <taxon>Spirochaetota</taxon>
        <taxon>Spirochaetia</taxon>
        <taxon>Leptospirales</taxon>
        <taxon>Leptospiraceae</taxon>
        <taxon>Leptospira</taxon>
    </lineage>
</organism>
<evidence type="ECO:0000256" key="1">
    <source>
        <dbReference type="SAM" id="Phobius"/>
    </source>
</evidence>
<protein>
    <submittedName>
        <fullName evidence="2">Uncharacterized protein</fullName>
    </submittedName>
</protein>